<protein>
    <submittedName>
        <fullName evidence="1">Uncharacterized protein</fullName>
    </submittedName>
</protein>
<name>X1EID2_9ZZZZ</name>
<evidence type="ECO:0000313" key="1">
    <source>
        <dbReference type="EMBL" id="GAH20115.1"/>
    </source>
</evidence>
<feature type="non-terminal residue" evidence="1">
    <location>
        <position position="32"/>
    </location>
</feature>
<accession>X1EID2</accession>
<comment type="caution">
    <text evidence="1">The sequence shown here is derived from an EMBL/GenBank/DDBJ whole genome shotgun (WGS) entry which is preliminary data.</text>
</comment>
<dbReference type="EMBL" id="BARU01003054">
    <property type="protein sequence ID" value="GAH20115.1"/>
    <property type="molecule type" value="Genomic_DNA"/>
</dbReference>
<proteinExistence type="predicted"/>
<dbReference type="AlphaFoldDB" id="X1EID2"/>
<sequence length="32" mass="3574">MEKAGKAISMHCSVITRDENLIQSHIPHTVKV</sequence>
<reference evidence="1" key="1">
    <citation type="journal article" date="2014" name="Front. Microbiol.">
        <title>High frequency of phylogenetically diverse reductive dehalogenase-homologous genes in deep subseafloor sedimentary metagenomes.</title>
        <authorList>
            <person name="Kawai M."/>
            <person name="Futagami T."/>
            <person name="Toyoda A."/>
            <person name="Takaki Y."/>
            <person name="Nishi S."/>
            <person name="Hori S."/>
            <person name="Arai W."/>
            <person name="Tsubouchi T."/>
            <person name="Morono Y."/>
            <person name="Uchiyama I."/>
            <person name="Ito T."/>
            <person name="Fujiyama A."/>
            <person name="Inagaki F."/>
            <person name="Takami H."/>
        </authorList>
    </citation>
    <scope>NUCLEOTIDE SEQUENCE</scope>
    <source>
        <strain evidence="1">Expedition CK06-06</strain>
    </source>
</reference>
<gene>
    <name evidence="1" type="ORF">S03H2_06822</name>
</gene>
<organism evidence="1">
    <name type="scientific">marine sediment metagenome</name>
    <dbReference type="NCBI Taxonomy" id="412755"/>
    <lineage>
        <taxon>unclassified sequences</taxon>
        <taxon>metagenomes</taxon>
        <taxon>ecological metagenomes</taxon>
    </lineage>
</organism>